<feature type="repeat" description="WD" evidence="3">
    <location>
        <begin position="819"/>
        <end position="857"/>
    </location>
</feature>
<feature type="repeat" description="WD" evidence="3">
    <location>
        <begin position="669"/>
        <end position="697"/>
    </location>
</feature>
<feature type="compositionally biased region" description="Basic and acidic residues" evidence="4">
    <location>
        <begin position="989"/>
        <end position="1000"/>
    </location>
</feature>
<dbReference type="EMBL" id="PDLN01000009">
    <property type="protein sequence ID" value="RDW75616.1"/>
    <property type="molecule type" value="Genomic_DNA"/>
</dbReference>
<feature type="region of interest" description="Disordered" evidence="4">
    <location>
        <begin position="174"/>
        <end position="200"/>
    </location>
</feature>
<dbReference type="PROSITE" id="PS00678">
    <property type="entry name" value="WD_REPEATS_1"/>
    <property type="match status" value="1"/>
</dbReference>
<reference evidence="5 6" key="1">
    <citation type="journal article" date="2018" name="IMA Fungus">
        <title>IMA Genome-F 9: Draft genome sequence of Annulohypoxylon stygium, Aspergillus mulundensis, Berkeleyomyces basicola (syn. Thielaviopsis basicola), Ceratocystis smalleyi, two Cercospora beticola strains, Coleophoma cylindrospora, Fusarium fracticaudum, Phialophora cf. hyalina, and Morchella septimelata.</title>
        <authorList>
            <person name="Wingfield B.D."/>
            <person name="Bills G.F."/>
            <person name="Dong Y."/>
            <person name="Huang W."/>
            <person name="Nel W.J."/>
            <person name="Swalarsk-Parry B.S."/>
            <person name="Vaghefi N."/>
            <person name="Wilken P.M."/>
            <person name="An Z."/>
            <person name="de Beer Z.W."/>
            <person name="De Vos L."/>
            <person name="Chen L."/>
            <person name="Duong T.A."/>
            <person name="Gao Y."/>
            <person name="Hammerbacher A."/>
            <person name="Kikkert J.R."/>
            <person name="Li Y."/>
            <person name="Li H."/>
            <person name="Li K."/>
            <person name="Li Q."/>
            <person name="Liu X."/>
            <person name="Ma X."/>
            <person name="Naidoo K."/>
            <person name="Pethybridge S.J."/>
            <person name="Sun J."/>
            <person name="Steenkamp E.T."/>
            <person name="van der Nest M.A."/>
            <person name="van Wyk S."/>
            <person name="Wingfield M.J."/>
            <person name="Xiong C."/>
            <person name="Yue Q."/>
            <person name="Zhang X."/>
        </authorList>
    </citation>
    <scope>NUCLEOTIDE SEQUENCE [LARGE SCALE GENOMIC DNA]</scope>
    <source>
        <strain evidence="5 6">BP5796</strain>
    </source>
</reference>
<evidence type="ECO:0000313" key="6">
    <source>
        <dbReference type="Proteomes" id="UP000256328"/>
    </source>
</evidence>
<evidence type="ECO:0000313" key="5">
    <source>
        <dbReference type="EMBL" id="RDW75616.1"/>
    </source>
</evidence>
<keyword evidence="2" id="KW-0677">Repeat</keyword>
<evidence type="ECO:0000256" key="1">
    <source>
        <dbReference type="ARBA" id="ARBA00022574"/>
    </source>
</evidence>
<dbReference type="InterPro" id="IPR015943">
    <property type="entry name" value="WD40/YVTN_repeat-like_dom_sf"/>
</dbReference>
<dbReference type="SMART" id="SM00320">
    <property type="entry name" value="WD40"/>
    <property type="match status" value="6"/>
</dbReference>
<dbReference type="PROSITE" id="PS50082">
    <property type="entry name" value="WD_REPEATS_2"/>
    <property type="match status" value="2"/>
</dbReference>
<feature type="region of interest" description="Disordered" evidence="4">
    <location>
        <begin position="70"/>
        <end position="113"/>
    </location>
</feature>
<accession>A0A3D8RNT8</accession>
<feature type="compositionally biased region" description="Polar residues" evidence="4">
    <location>
        <begin position="71"/>
        <end position="86"/>
    </location>
</feature>
<evidence type="ECO:0000256" key="2">
    <source>
        <dbReference type="ARBA" id="ARBA00022737"/>
    </source>
</evidence>
<evidence type="ECO:0000256" key="4">
    <source>
        <dbReference type="SAM" id="MobiDB-lite"/>
    </source>
</evidence>
<proteinExistence type="predicted"/>
<dbReference type="InterPro" id="IPR001680">
    <property type="entry name" value="WD40_rpt"/>
</dbReference>
<dbReference type="SUPFAM" id="SSF50998">
    <property type="entry name" value="Quinoprotein alcohol dehydrogenase-like"/>
    <property type="match status" value="1"/>
</dbReference>
<dbReference type="PANTHER" id="PTHR45589:SF1">
    <property type="entry name" value="WD REPEAT DOMAIN 62, ISOFORM G"/>
    <property type="match status" value="1"/>
</dbReference>
<dbReference type="InterPro" id="IPR052779">
    <property type="entry name" value="WDR62"/>
</dbReference>
<protein>
    <submittedName>
        <fullName evidence="5">WD repeat protein-like protein</fullName>
    </submittedName>
</protein>
<dbReference type="SUPFAM" id="SSF50978">
    <property type="entry name" value="WD40 repeat-like"/>
    <property type="match status" value="1"/>
</dbReference>
<dbReference type="InterPro" id="IPR019775">
    <property type="entry name" value="WD40_repeat_CS"/>
</dbReference>
<feature type="compositionally biased region" description="Low complexity" evidence="4">
    <location>
        <begin position="186"/>
        <end position="198"/>
    </location>
</feature>
<dbReference type="Gene3D" id="2.130.10.10">
    <property type="entry name" value="YVTN repeat-like/Quinoprotein amine dehydrogenase"/>
    <property type="match status" value="3"/>
</dbReference>
<dbReference type="OrthoDB" id="6252103at2759"/>
<keyword evidence="1 3" id="KW-0853">WD repeat</keyword>
<gene>
    <name evidence="5" type="ORF">BP5796_06437</name>
</gene>
<comment type="caution">
    <text evidence="5">The sequence shown here is derived from an EMBL/GenBank/DDBJ whole genome shotgun (WGS) entry which is preliminary data.</text>
</comment>
<dbReference type="InterPro" id="IPR011047">
    <property type="entry name" value="Quinoprotein_ADH-like_sf"/>
</dbReference>
<sequence>MGSGRGRFYQDAPVKKRAGDQPNPSTSAARLAFLIDRQAALPGPSFLDALSTDCSFISIFRRPIYPHGLQEMTSTPSNPKTFSANSGLGLRLTPSNSPYARTPPPRSPNRSRLYDSSLSLKRIIGATVASPTAFDTAVSSHLFAYCAGAAAVVVAIDQPDSATSSHNQRFFRARPTAVPSSPPNPASLAPSTPSSFASDGKRAITSSREATISYSPNNAHTSFDWSDSSTPKTWTSRERIKAATCLSISHDGRLLAVGETGYTPRVLIFSLKDGSSDIPLAILNEHTYGVRAVAFSSFDSELHQLYLASLGSPNDGFLNVWSIKGHLTRLHSSNKCTSFVKDMIWVGSSIVTVGTRHIKVWRFDQALQPGTSLPTLKTLMGRNCLLGPLSESTFSCIAAISGTEALVCTEKGDLCILVVDSPQLTKLMNTGFSITCLAIDLEKRVVRIGGRNGINRMFKLDLLLNMSLPPELPITRVEQEGSHLCAMGFTGQNLVTIDSKHLIEITTTAQESTSVQNMIPAPGDAVIGVTLLSPENATGAVFLTWTSDGTLRFWDLEGNCRLTISAELEQVAIGAEDFPNRCQIVRASRNTQFLAIGDKLGVIKVMKLNLNLEPAQGVCIFEIKAHVSEVTDLAISEHKGVSLLASAGRDRCVQLFRLIGETWTLLQTMEDHSASVGSLQFAENGEVLISASSDRNICLRRIIKRDANDGQEMMAAVTFKMLALKASPVSLVVCHDTPASILVSLLDRTVATYDIASGRLLASFRATDGEASEAVVLDALVLGTPAPLPGRPTILAGISSTDKSVRIYDASSGVFLDREFGHTSAVTDVALLEVPDSEQKVLISTGLDGTVMLWNISPKVSGLQEALELAGQEDTPSKEPISARPPLRRVMSKADLAEFQRGSPVSIPSSKPGSPPRVIRRKASRYGLQAQSPSLAPSVPPPPVSASQHHASLSEGSRYRASQRARSRSPPPSPKGKNMRRTSLASLDVRGRTKSTDNLRDLGSLNKATEQACRTLRAYRKKLLTSESVKESVLRELDHELRLTAMALGEKSLKSKAISEVVLTELLDRIGSMFDEKLRLTKLGSEPDQPSYESSPRTVEGPGLSKE</sequence>
<keyword evidence="6" id="KW-1185">Reference proteome</keyword>
<dbReference type="Proteomes" id="UP000256328">
    <property type="component" value="Unassembled WGS sequence"/>
</dbReference>
<evidence type="ECO:0000256" key="3">
    <source>
        <dbReference type="PROSITE-ProRule" id="PRU00221"/>
    </source>
</evidence>
<name>A0A3D8RNT8_9HELO</name>
<feature type="region of interest" description="Disordered" evidence="4">
    <location>
        <begin position="869"/>
        <end position="889"/>
    </location>
</feature>
<feature type="region of interest" description="Disordered" evidence="4">
    <location>
        <begin position="927"/>
        <end position="1000"/>
    </location>
</feature>
<feature type="region of interest" description="Disordered" evidence="4">
    <location>
        <begin position="1"/>
        <end position="25"/>
    </location>
</feature>
<dbReference type="Pfam" id="PF00400">
    <property type="entry name" value="WD40"/>
    <property type="match status" value="3"/>
</dbReference>
<dbReference type="InterPro" id="IPR036322">
    <property type="entry name" value="WD40_repeat_dom_sf"/>
</dbReference>
<feature type="region of interest" description="Disordered" evidence="4">
    <location>
        <begin position="899"/>
        <end position="918"/>
    </location>
</feature>
<feature type="region of interest" description="Disordered" evidence="4">
    <location>
        <begin position="1083"/>
        <end position="1107"/>
    </location>
</feature>
<organism evidence="5 6">
    <name type="scientific">Coleophoma crateriformis</name>
    <dbReference type="NCBI Taxonomy" id="565419"/>
    <lineage>
        <taxon>Eukaryota</taxon>
        <taxon>Fungi</taxon>
        <taxon>Dikarya</taxon>
        <taxon>Ascomycota</taxon>
        <taxon>Pezizomycotina</taxon>
        <taxon>Leotiomycetes</taxon>
        <taxon>Helotiales</taxon>
        <taxon>Dermateaceae</taxon>
        <taxon>Coleophoma</taxon>
    </lineage>
</organism>
<dbReference type="AlphaFoldDB" id="A0A3D8RNT8"/>
<dbReference type="PANTHER" id="PTHR45589">
    <property type="entry name" value="WD REPEAT DOMAIN 62, ISOFORM G"/>
    <property type="match status" value="1"/>
</dbReference>